<dbReference type="NCBIfam" id="NF007174">
    <property type="entry name" value="PRK09605.1"/>
    <property type="match status" value="1"/>
</dbReference>
<keyword evidence="6 16" id="KW-0479">Metal-binding</keyword>
<keyword evidence="7" id="KW-0547">Nucleotide-binding</keyword>
<dbReference type="GO" id="GO:0004222">
    <property type="term" value="F:metalloendopeptidase activity"/>
    <property type="evidence" value="ECO:0007669"/>
    <property type="project" value="InterPro"/>
</dbReference>
<keyword evidence="2 16" id="KW-0963">Cytoplasm</keyword>
<evidence type="ECO:0000256" key="11">
    <source>
        <dbReference type="ARBA" id="ARBA00023268"/>
    </source>
</evidence>
<dbReference type="Gene3D" id="1.10.510.10">
    <property type="entry name" value="Transferase(Phosphotransferase) domain 1"/>
    <property type="match status" value="1"/>
</dbReference>
<evidence type="ECO:0000256" key="1">
    <source>
        <dbReference type="ARBA" id="ARBA00004496"/>
    </source>
</evidence>
<dbReference type="GO" id="GO:0061711">
    <property type="term" value="F:tRNA N(6)-L-threonylcarbamoyladenine synthase activity"/>
    <property type="evidence" value="ECO:0007669"/>
    <property type="project" value="UniProtKB-EC"/>
</dbReference>
<dbReference type="InterPro" id="IPR011009">
    <property type="entry name" value="Kinase-like_dom_sf"/>
</dbReference>
<dbReference type="InterPro" id="IPR022495">
    <property type="entry name" value="Bud32"/>
</dbReference>
<dbReference type="PANTHER" id="PTHR11735">
    <property type="entry name" value="TRNA N6-ADENOSINE THREONYLCARBAMOYLTRANSFERASE"/>
    <property type="match status" value="1"/>
</dbReference>
<dbReference type="GO" id="GO:0000408">
    <property type="term" value="C:EKC/KEOPS complex"/>
    <property type="evidence" value="ECO:0007669"/>
    <property type="project" value="InterPro"/>
</dbReference>
<comment type="similarity">
    <text evidence="16">Belongs to the KAE1 / TsaD family.</text>
</comment>
<comment type="subcellular location">
    <subcellularLocation>
        <location evidence="1 16">Cytoplasm</location>
    </subcellularLocation>
</comment>
<dbReference type="InterPro" id="IPR018934">
    <property type="entry name" value="RIO_dom"/>
</dbReference>
<feature type="binding site" evidence="16">
    <location>
        <position position="95"/>
    </location>
    <ligand>
        <name>Fe cation</name>
        <dbReference type="ChEBI" id="CHEBI:24875"/>
    </ligand>
</feature>
<dbReference type="Gene3D" id="3.30.420.40">
    <property type="match status" value="2"/>
</dbReference>
<dbReference type="InterPro" id="IPR000905">
    <property type="entry name" value="Gcp-like_dom"/>
</dbReference>
<comment type="catalytic activity">
    <reaction evidence="14 16">
        <text>L-threonylcarbamoyladenylate + adenosine(37) in tRNA = N(6)-L-threonylcarbamoyladenosine(37) in tRNA + AMP + H(+)</text>
        <dbReference type="Rhea" id="RHEA:37059"/>
        <dbReference type="Rhea" id="RHEA-COMP:10162"/>
        <dbReference type="Rhea" id="RHEA-COMP:10163"/>
        <dbReference type="ChEBI" id="CHEBI:15378"/>
        <dbReference type="ChEBI" id="CHEBI:73682"/>
        <dbReference type="ChEBI" id="CHEBI:74411"/>
        <dbReference type="ChEBI" id="CHEBI:74418"/>
        <dbReference type="ChEBI" id="CHEBI:456215"/>
        <dbReference type="EC" id="2.3.1.234"/>
    </reaction>
</comment>
<dbReference type="CDD" id="cd24131">
    <property type="entry name" value="ASKHA_NBD_Kae1_arch_bac"/>
    <property type="match status" value="1"/>
</dbReference>
<keyword evidence="10 16" id="KW-0408">Iron</keyword>
<evidence type="ECO:0000256" key="16">
    <source>
        <dbReference type="HAMAP-Rule" id="MF_01446"/>
    </source>
</evidence>
<protein>
    <recommendedName>
        <fullName evidence="16">tRNA N6-adenosine threonylcarbamoyltransferase</fullName>
        <ecNumber evidence="16">2.3.1.234</ecNumber>
    </recommendedName>
    <alternativeName>
        <fullName evidence="16">N6-L-threonylcarbamoyladenine synthase</fullName>
        <shortName evidence="16">t(6)A synthase</shortName>
    </alternativeName>
    <alternativeName>
        <fullName evidence="16">t(6)A37 threonylcarbamoyladenosine biosynthesis protein Kae1</fullName>
    </alternativeName>
    <alternativeName>
        <fullName evidence="16">tRNA threonylcarbamoyladenosine biosynthesis protein Kae1</fullName>
    </alternativeName>
</protein>
<evidence type="ECO:0000256" key="10">
    <source>
        <dbReference type="ARBA" id="ARBA00023004"/>
    </source>
</evidence>
<dbReference type="InterPro" id="IPR043129">
    <property type="entry name" value="ATPase_NBD"/>
</dbReference>
<dbReference type="EC" id="2.3.1.234" evidence="16"/>
<dbReference type="SUPFAM" id="SSF53067">
    <property type="entry name" value="Actin-like ATPase domain"/>
    <property type="match status" value="1"/>
</dbReference>
<evidence type="ECO:0000256" key="3">
    <source>
        <dbReference type="ARBA" id="ARBA00022527"/>
    </source>
</evidence>
<reference evidence="18" key="1">
    <citation type="journal article" date="2020" name="mSystems">
        <title>Genome- and Community-Level Interaction Insights into Carbon Utilization and Element Cycling Functions of Hydrothermarchaeota in Hydrothermal Sediment.</title>
        <authorList>
            <person name="Zhou Z."/>
            <person name="Liu Y."/>
            <person name="Xu W."/>
            <person name="Pan J."/>
            <person name="Luo Z.H."/>
            <person name="Li M."/>
        </authorList>
    </citation>
    <scope>NUCLEOTIDE SEQUENCE [LARGE SCALE GENOMIC DNA]</scope>
    <source>
        <strain evidence="18">HyVt-85</strain>
    </source>
</reference>
<keyword evidence="12 16" id="KW-0012">Acyltransferase</keyword>
<feature type="binding site" evidence="16">
    <location>
        <position position="244"/>
    </location>
    <ligand>
        <name>substrate</name>
    </ligand>
</feature>
<dbReference type="GO" id="GO:0005737">
    <property type="term" value="C:cytoplasm"/>
    <property type="evidence" value="ECO:0007669"/>
    <property type="project" value="UniProtKB-SubCell"/>
</dbReference>
<feature type="binding site" evidence="16">
    <location>
        <position position="99"/>
    </location>
    <ligand>
        <name>Fe cation</name>
        <dbReference type="ChEBI" id="CHEBI:24875"/>
    </ligand>
</feature>
<dbReference type="Proteomes" id="UP000886130">
    <property type="component" value="Unassembled WGS sequence"/>
</dbReference>
<dbReference type="Gene3D" id="3.30.200.20">
    <property type="entry name" value="Phosphorylase Kinase, domain 1"/>
    <property type="match status" value="1"/>
</dbReference>
<dbReference type="NCBIfam" id="TIGR03724">
    <property type="entry name" value="arch_bud32"/>
    <property type="match status" value="1"/>
</dbReference>
<keyword evidence="8 18" id="KW-0418">Kinase</keyword>
<dbReference type="Pfam" id="PF01163">
    <property type="entry name" value="RIO1"/>
    <property type="match status" value="1"/>
</dbReference>
<dbReference type="GO" id="GO:0008270">
    <property type="term" value="F:zinc ion binding"/>
    <property type="evidence" value="ECO:0007669"/>
    <property type="project" value="InterPro"/>
</dbReference>
<feature type="binding site" evidence="16">
    <location>
        <position position="272"/>
    </location>
    <ligand>
        <name>Fe cation</name>
        <dbReference type="ChEBI" id="CHEBI:24875"/>
    </ligand>
</feature>
<comment type="caution">
    <text evidence="18">The sequence shown here is derived from an EMBL/GenBank/DDBJ whole genome shotgun (WGS) entry which is preliminary data.</text>
</comment>
<feature type="domain" description="Protein kinase" evidence="17">
    <location>
        <begin position="313"/>
        <end position="518"/>
    </location>
</feature>
<proteinExistence type="inferred from homology"/>
<dbReference type="FunFam" id="3.30.420.40:FF:000038">
    <property type="entry name" value="Probable tRNA N6-adenosine threonylcarbamoyltransferase"/>
    <property type="match status" value="1"/>
</dbReference>
<dbReference type="InterPro" id="IPR000719">
    <property type="entry name" value="Prot_kinase_dom"/>
</dbReference>
<dbReference type="EMBL" id="DRTM01000030">
    <property type="protein sequence ID" value="HHE75569.1"/>
    <property type="molecule type" value="Genomic_DNA"/>
</dbReference>
<feature type="binding site" evidence="16">
    <location>
        <position position="165"/>
    </location>
    <ligand>
        <name>substrate</name>
    </ligand>
</feature>
<dbReference type="GO" id="GO:0005506">
    <property type="term" value="F:iron ion binding"/>
    <property type="evidence" value="ECO:0007669"/>
    <property type="project" value="UniProtKB-UniRule"/>
</dbReference>
<dbReference type="GO" id="GO:0004674">
    <property type="term" value="F:protein serine/threonine kinase activity"/>
    <property type="evidence" value="ECO:0007669"/>
    <property type="project" value="UniProtKB-KW"/>
</dbReference>
<keyword evidence="3" id="KW-0723">Serine/threonine-protein kinase</keyword>
<dbReference type="InterPro" id="IPR017861">
    <property type="entry name" value="KAE1/TsaD"/>
</dbReference>
<comment type="subunit">
    <text evidence="16">Monomer. Component of the KEOPS complex that consists of Kae1, Bud32, Cgi121 and Pcc1; the whole complex dimerizes.</text>
</comment>
<evidence type="ECO:0000256" key="12">
    <source>
        <dbReference type="ARBA" id="ARBA00023315"/>
    </source>
</evidence>
<keyword evidence="5 16" id="KW-0819">tRNA processing</keyword>
<evidence type="ECO:0000256" key="14">
    <source>
        <dbReference type="ARBA" id="ARBA00048117"/>
    </source>
</evidence>
<dbReference type="PRINTS" id="PR00789">
    <property type="entry name" value="OSIALOPTASE"/>
</dbReference>
<dbReference type="PROSITE" id="PS50011">
    <property type="entry name" value="PROTEIN_KINASE_DOM"/>
    <property type="match status" value="1"/>
</dbReference>
<sequence>MGVGIVSDERVLANVYHMYKPPQGGIHPREAANHHAEYLPKVLQEALAKADIDIKEVDGIAFSQGPGLGPCLRTVATAARVLSLKLGVPIVGVNHCIAHLEIGRFTTHAEDPVMLYVSGGNTQIISYAGHRYRVFGETLDIGIGNMLDKLAREMGVPFPGGPLIEKMALKGEKYIPLPYSVKGMDVSFSGLYTAAVKKLGKERKEDIAYSVQETAFAMLVEVTERALTHLHKDEVLLAGGVARNKRLREMLKIMTEERGATLHIPPDDLCIDNGAMIAYLGLLMLKHGKAMKIEETSVIQRFRTDYVEIPWEVKKHRKIYHNAPGAEAIIKENEFFGREVIQKIRVKKGYRLPALDIMLRKERTKKEARILHEIKNLGILAPIIYDIDDFELTIEKINGVSVVSVLNELDENEVRRILRKIGEIAAKMHRQNYAHGDFTTGNMILKNGKIYLIDFSMSEKNATVEEMAVDLHMFEESFKAAHYPHISLLHEFYDSYRSLMGDETIAHVEEIKRRRRYV</sequence>
<dbReference type="InterPro" id="IPR009220">
    <property type="entry name" value="tRNA_threonyl_synthase/kinase"/>
</dbReference>
<feature type="binding site" evidence="16">
    <location>
        <begin position="116"/>
        <end position="120"/>
    </location>
    <ligand>
        <name>substrate</name>
    </ligand>
</feature>
<evidence type="ECO:0000259" key="17">
    <source>
        <dbReference type="PROSITE" id="PS50011"/>
    </source>
</evidence>
<dbReference type="GO" id="GO:0005524">
    <property type="term" value="F:ATP binding"/>
    <property type="evidence" value="ECO:0007669"/>
    <property type="project" value="UniProtKB-KW"/>
</dbReference>
<accession>A0A7J3T8K1</accession>
<dbReference type="PIRSF" id="PIRSF036401">
    <property type="entry name" value="Gcp_STYKS"/>
    <property type="match status" value="1"/>
</dbReference>
<keyword evidence="4 16" id="KW-0808">Transferase</keyword>
<dbReference type="Pfam" id="PF00814">
    <property type="entry name" value="TsaD"/>
    <property type="match status" value="1"/>
</dbReference>
<dbReference type="GO" id="GO:0002949">
    <property type="term" value="P:tRNA threonylcarbamoyladenosine modification"/>
    <property type="evidence" value="ECO:0007669"/>
    <property type="project" value="UniProtKB-UniRule"/>
</dbReference>
<feature type="binding site" evidence="16">
    <location>
        <position position="148"/>
    </location>
    <ligand>
        <name>substrate</name>
    </ligand>
</feature>
<feature type="binding site" evidence="16">
    <location>
        <position position="116"/>
    </location>
    <ligand>
        <name>Fe cation</name>
        <dbReference type="ChEBI" id="CHEBI:24875"/>
    </ligand>
</feature>
<evidence type="ECO:0000256" key="7">
    <source>
        <dbReference type="ARBA" id="ARBA00022741"/>
    </source>
</evidence>
<evidence type="ECO:0000256" key="5">
    <source>
        <dbReference type="ARBA" id="ARBA00022694"/>
    </source>
</evidence>
<organism evidence="18">
    <name type="scientific">Candidatus Aciduliprofundum boonei</name>
    <dbReference type="NCBI Taxonomy" id="379547"/>
    <lineage>
        <taxon>Archaea</taxon>
        <taxon>Methanobacteriati</taxon>
        <taxon>Thermoplasmatota</taxon>
        <taxon>DHVE2 group</taxon>
        <taxon>Candidatus Aciduliprofundum</taxon>
    </lineage>
</organism>
<name>A0A7J3T8K1_9ARCH</name>
<dbReference type="HAMAP" id="MF_01446">
    <property type="entry name" value="Kae1"/>
    <property type="match status" value="1"/>
</dbReference>
<evidence type="ECO:0000256" key="4">
    <source>
        <dbReference type="ARBA" id="ARBA00022679"/>
    </source>
</evidence>
<evidence type="ECO:0000256" key="8">
    <source>
        <dbReference type="ARBA" id="ARBA00022777"/>
    </source>
</evidence>
<evidence type="ECO:0000256" key="2">
    <source>
        <dbReference type="ARBA" id="ARBA00022490"/>
    </source>
</evidence>
<feature type="binding site" evidence="16">
    <location>
        <position position="161"/>
    </location>
    <ligand>
        <name>substrate</name>
    </ligand>
</feature>
<comment type="cofactor">
    <cofactor evidence="16">
        <name>Fe(2+)</name>
        <dbReference type="ChEBI" id="CHEBI:29033"/>
    </cofactor>
    <text evidence="16">Binds 1 Fe(2+) ion per subunit.</text>
</comment>
<keyword evidence="9" id="KW-0067">ATP-binding</keyword>
<evidence type="ECO:0000256" key="13">
    <source>
        <dbReference type="ARBA" id="ARBA00047899"/>
    </source>
</evidence>
<dbReference type="AlphaFoldDB" id="A0A7J3T8K1"/>
<comment type="catalytic activity">
    <reaction evidence="15">
        <text>L-seryl-[protein] + ATP = O-phospho-L-seryl-[protein] + ADP + H(+)</text>
        <dbReference type="Rhea" id="RHEA:17989"/>
        <dbReference type="Rhea" id="RHEA-COMP:9863"/>
        <dbReference type="Rhea" id="RHEA-COMP:11604"/>
        <dbReference type="ChEBI" id="CHEBI:15378"/>
        <dbReference type="ChEBI" id="CHEBI:29999"/>
        <dbReference type="ChEBI" id="CHEBI:30616"/>
        <dbReference type="ChEBI" id="CHEBI:83421"/>
        <dbReference type="ChEBI" id="CHEBI:456216"/>
        <dbReference type="EC" id="2.7.11.1"/>
    </reaction>
</comment>
<dbReference type="PANTHER" id="PTHR11735:SF14">
    <property type="entry name" value="TRNA N6-ADENOSINE THREONYLCARBAMOYLTRANSFERASE"/>
    <property type="match status" value="1"/>
</dbReference>
<evidence type="ECO:0000256" key="9">
    <source>
        <dbReference type="ARBA" id="ARBA00022840"/>
    </source>
</evidence>
<dbReference type="InterPro" id="IPR034680">
    <property type="entry name" value="Kae1_archaea_euk"/>
</dbReference>
<keyword evidence="11" id="KW-0511">Multifunctional enzyme</keyword>
<dbReference type="NCBIfam" id="TIGR03722">
    <property type="entry name" value="arch_KAE1"/>
    <property type="match status" value="1"/>
</dbReference>
<comment type="function">
    <text evidence="16">Required for the formation of a threonylcarbamoyl group on adenosine at position 37 (t(6)A37) in tRNAs that read codons beginning with adenine. Is a component of the KEOPS complex that is probably involved in the transfer of the threonylcarbamoyl moiety of threonylcarbamoyl-AMP (TC-AMP) to the N6 group of A37. Kae1 likely plays a direct catalytic role in this reaction, but requires other protein(s) of the complex to fulfill this activity.</text>
</comment>
<evidence type="ECO:0000256" key="15">
    <source>
        <dbReference type="ARBA" id="ARBA00048679"/>
    </source>
</evidence>
<dbReference type="NCBIfam" id="TIGR00329">
    <property type="entry name" value="gcp_kae1"/>
    <property type="match status" value="1"/>
</dbReference>
<dbReference type="SUPFAM" id="SSF56112">
    <property type="entry name" value="Protein kinase-like (PK-like)"/>
    <property type="match status" value="1"/>
</dbReference>
<evidence type="ECO:0000256" key="6">
    <source>
        <dbReference type="ARBA" id="ARBA00022723"/>
    </source>
</evidence>
<gene>
    <name evidence="16" type="primary">kae1</name>
    <name evidence="18" type="ORF">ENL31_00390</name>
</gene>
<comment type="catalytic activity">
    <reaction evidence="13">
        <text>L-threonyl-[protein] + ATP = O-phospho-L-threonyl-[protein] + ADP + H(+)</text>
        <dbReference type="Rhea" id="RHEA:46608"/>
        <dbReference type="Rhea" id="RHEA-COMP:11060"/>
        <dbReference type="Rhea" id="RHEA-COMP:11605"/>
        <dbReference type="ChEBI" id="CHEBI:15378"/>
        <dbReference type="ChEBI" id="CHEBI:30013"/>
        <dbReference type="ChEBI" id="CHEBI:30616"/>
        <dbReference type="ChEBI" id="CHEBI:61977"/>
        <dbReference type="ChEBI" id="CHEBI:456216"/>
        <dbReference type="EC" id="2.7.11.1"/>
    </reaction>
</comment>
<evidence type="ECO:0000313" key="18">
    <source>
        <dbReference type="EMBL" id="HHE75569.1"/>
    </source>
</evidence>